<dbReference type="OrthoDB" id="4057220at2759"/>
<dbReference type="InParanoid" id="G0VEQ4"/>
<proteinExistence type="predicted"/>
<organism evidence="1 2">
    <name type="scientific">Naumovozyma castellii</name>
    <name type="common">Yeast</name>
    <name type="synonym">Saccharomyces castellii</name>
    <dbReference type="NCBI Taxonomy" id="27288"/>
    <lineage>
        <taxon>Eukaryota</taxon>
        <taxon>Fungi</taxon>
        <taxon>Dikarya</taxon>
        <taxon>Ascomycota</taxon>
        <taxon>Saccharomycotina</taxon>
        <taxon>Saccharomycetes</taxon>
        <taxon>Saccharomycetales</taxon>
        <taxon>Saccharomycetaceae</taxon>
        <taxon>Naumovozyma</taxon>
    </lineage>
</organism>
<dbReference type="Gene3D" id="3.40.1840.10">
    <property type="entry name" value="YNR034W-A-like"/>
    <property type="match status" value="1"/>
</dbReference>
<dbReference type="RefSeq" id="XP_003676406.1">
    <property type="nucleotide sequence ID" value="XM_003676358.1"/>
</dbReference>
<dbReference type="HOGENOM" id="CLU_173479_1_0_1"/>
<evidence type="ECO:0000313" key="1">
    <source>
        <dbReference type="EMBL" id="CCC70045.1"/>
    </source>
</evidence>
<dbReference type="Pfam" id="PF11503">
    <property type="entry name" value="YNR034W-A-like"/>
    <property type="match status" value="1"/>
</dbReference>
<dbReference type="SUPFAM" id="SSF160683">
    <property type="entry name" value="YNR034W-A-like"/>
    <property type="match status" value="1"/>
</dbReference>
<dbReference type="GeneID" id="96903651"/>
<dbReference type="InterPro" id="IPR021591">
    <property type="entry name" value="YNR034W-A/EGO2"/>
</dbReference>
<accession>G0VEQ4</accession>
<gene>
    <name evidence="1" type="primary">NCAS0D04640</name>
    <name evidence="1" type="ordered locus">NCAS_0D04640</name>
</gene>
<reference evidence="1 2" key="1">
    <citation type="journal article" date="2011" name="Proc. Natl. Acad. Sci. U.S.A.">
        <title>Evolutionary erosion of yeast sex chromosomes by mating-type switching accidents.</title>
        <authorList>
            <person name="Gordon J.L."/>
            <person name="Armisen D."/>
            <person name="Proux-Wera E."/>
            <person name="Oheigeartaigh S.S."/>
            <person name="Byrne K.P."/>
            <person name="Wolfe K.H."/>
        </authorList>
    </citation>
    <scope>NUCLEOTIDE SEQUENCE [LARGE SCALE GENOMIC DNA]</scope>
    <source>
        <strain evidence="2">ATCC 76901 / BCRC 22586 / CBS 4309 / NBRC 1992 / NRRL Y-12630</strain>
    </source>
</reference>
<protein>
    <submittedName>
        <fullName evidence="1">Uncharacterized protein</fullName>
    </submittedName>
</protein>
<evidence type="ECO:0000313" key="2">
    <source>
        <dbReference type="Proteomes" id="UP000001640"/>
    </source>
</evidence>
<dbReference type="FunCoup" id="G0VEQ4">
    <property type="interactions" value="8"/>
</dbReference>
<dbReference type="AlphaFoldDB" id="G0VEQ4"/>
<name>G0VEQ4_NAUCA</name>
<dbReference type="InterPro" id="IPR035098">
    <property type="entry name" value="YNR034W-A/EGO2_sf"/>
</dbReference>
<sequence length="83" mass="9336">MGLSDSVIPEVEGTLIFDDKKNIIDATDIGEQRLKEITDLLDAKLNADGYGFLEDDHGYQVQLWGEDDKRIALFIKKPDILQA</sequence>
<dbReference type="Proteomes" id="UP000001640">
    <property type="component" value="Chromosome 4"/>
</dbReference>
<keyword evidence="2" id="KW-1185">Reference proteome</keyword>
<dbReference type="OMA" id="INHIRIW"/>
<dbReference type="KEGG" id="ncs:NCAS_0D04640"/>
<dbReference type="EMBL" id="HE576755">
    <property type="protein sequence ID" value="CCC70045.1"/>
    <property type="molecule type" value="Genomic_DNA"/>
</dbReference>
<reference key="2">
    <citation type="submission" date="2011-08" db="EMBL/GenBank/DDBJ databases">
        <title>Genome sequence of Naumovozyma castellii.</title>
        <authorList>
            <person name="Gordon J.L."/>
            <person name="Armisen D."/>
            <person name="Proux-Wera E."/>
            <person name="OhEigeartaigh S.S."/>
            <person name="Byrne K.P."/>
            <person name="Wolfe K.H."/>
        </authorList>
    </citation>
    <scope>NUCLEOTIDE SEQUENCE</scope>
    <source>
        <strain>Type strain:CBS 4309</strain>
    </source>
</reference>